<protein>
    <submittedName>
        <fullName evidence="1">Uncharacterized protein</fullName>
    </submittedName>
</protein>
<gene>
    <name evidence="1" type="ORF">BTA35_0204090</name>
</gene>
<name>A0A1T1HFN9_OCELI</name>
<organism evidence="1 2">
    <name type="scientific">Oceanospirillum linum</name>
    <dbReference type="NCBI Taxonomy" id="966"/>
    <lineage>
        <taxon>Bacteria</taxon>
        <taxon>Pseudomonadati</taxon>
        <taxon>Pseudomonadota</taxon>
        <taxon>Gammaproteobacteria</taxon>
        <taxon>Oceanospirillales</taxon>
        <taxon>Oceanospirillaceae</taxon>
        <taxon>Oceanospirillum</taxon>
    </lineage>
</organism>
<dbReference type="InterPro" id="IPR011002">
    <property type="entry name" value="FliG_a-hlx"/>
</dbReference>
<dbReference type="AlphaFoldDB" id="A0A1T1HFN9"/>
<comment type="caution">
    <text evidence="1">The sequence shown here is derived from an EMBL/GenBank/DDBJ whole genome shotgun (WGS) entry which is preliminary data.</text>
</comment>
<evidence type="ECO:0000313" key="2">
    <source>
        <dbReference type="Proteomes" id="UP000190064"/>
    </source>
</evidence>
<proteinExistence type="predicted"/>
<sequence length="280" mass="32003">MQIKVKPVSGHRLEIQLAESQLLLSEQFCQEMRDALVAQVEQFALHPKSRWEEARAQFQKLQPALAHLEQFNDNELALLLREFDFTLLYRVAQNKHMDSLLTKLESALGRREIDRLTQSAEKLPLKPLWEVNERIEGLIRTIERMADEGEIRPPRMNIKDNADEAPAALPSSTDAAFIRQLLKKLDSFPEKALFAVFKQVPPRQLAKLWFICEEMSETNLLTKFNKLVPAPMREKLKPAKPQQITPADARKTAQLVIEVVKALQKKKTSAPTKTSGPILV</sequence>
<keyword evidence="2" id="KW-1185">Reference proteome</keyword>
<reference evidence="1" key="1">
    <citation type="submission" date="2017-02" db="EMBL/GenBank/DDBJ databases">
        <title>Draft Genome Sequence of the Salt Water Bacterium Oceanospirillum linum ATCC 11336.</title>
        <authorList>
            <person name="Trachtenberg A.M."/>
            <person name="Carney J.G."/>
            <person name="Linnane J.D."/>
            <person name="Rheaume B.A."/>
            <person name="Pitts N.L."/>
            <person name="Mykles D.L."/>
            <person name="Maclea K.S."/>
        </authorList>
    </citation>
    <scope>NUCLEOTIDE SEQUENCE [LARGE SCALE GENOMIC DNA]</scope>
    <source>
        <strain evidence="1">ATCC 11336</strain>
    </source>
</reference>
<evidence type="ECO:0000313" key="1">
    <source>
        <dbReference type="EMBL" id="OOV88669.1"/>
    </source>
</evidence>
<dbReference type="SUPFAM" id="SSF48029">
    <property type="entry name" value="FliG"/>
    <property type="match status" value="1"/>
</dbReference>
<dbReference type="Proteomes" id="UP000190064">
    <property type="component" value="Unassembled WGS sequence"/>
</dbReference>
<dbReference type="EMBL" id="MTSD02000001">
    <property type="protein sequence ID" value="OOV88669.1"/>
    <property type="molecule type" value="Genomic_DNA"/>
</dbReference>
<accession>A0A1T1HFN9</accession>